<organism evidence="1 2">
    <name type="scientific">Opisthorchis viverrini</name>
    <name type="common">Southeast Asian liver fluke</name>
    <dbReference type="NCBI Taxonomy" id="6198"/>
    <lineage>
        <taxon>Eukaryota</taxon>
        <taxon>Metazoa</taxon>
        <taxon>Spiralia</taxon>
        <taxon>Lophotrochozoa</taxon>
        <taxon>Platyhelminthes</taxon>
        <taxon>Trematoda</taxon>
        <taxon>Digenea</taxon>
        <taxon>Opisthorchiida</taxon>
        <taxon>Opisthorchiata</taxon>
        <taxon>Opisthorchiidae</taxon>
        <taxon>Opisthorchis</taxon>
    </lineage>
</organism>
<evidence type="ECO:0000313" key="2">
    <source>
        <dbReference type="Proteomes" id="UP000054324"/>
    </source>
</evidence>
<evidence type="ECO:0000313" key="1">
    <source>
        <dbReference type="EMBL" id="KER24100.1"/>
    </source>
</evidence>
<dbReference type="EMBL" id="KL596822">
    <property type="protein sequence ID" value="KER24100.1"/>
    <property type="molecule type" value="Genomic_DNA"/>
</dbReference>
<accession>A0A074ZL67</accession>
<dbReference type="RefSeq" id="XP_009172126.1">
    <property type="nucleotide sequence ID" value="XM_009173862.1"/>
</dbReference>
<name>A0A074ZL67_OPIVI</name>
<gene>
    <name evidence="1" type="ORF">T265_08142</name>
</gene>
<dbReference type="KEGG" id="ovi:T265_08142"/>
<keyword evidence="2" id="KW-1185">Reference proteome</keyword>
<dbReference type="CTD" id="20322321"/>
<sequence>MHQLISSRLQRAATSPPQIIGERNCGSYDHCTTSTRNHSKQVNRYFKCLLNHLSIKAGNVEASSASILYDVNFKDLRKPKLVAFIRQLKSGKAPQEDMAPAGLPKSRISALGDPLHTLQLNRVPSLKIGRNTLVCKRIRFCKRLTWNPAESPVREVSRQMKVQHQAASWFSRYDIRDITIRVYS</sequence>
<dbReference type="OrthoDB" id="73653at2759"/>
<reference evidence="1 2" key="1">
    <citation type="submission" date="2013-11" db="EMBL/GenBank/DDBJ databases">
        <title>Opisthorchis viverrini - life in the bile duct.</title>
        <authorList>
            <person name="Young N.D."/>
            <person name="Nagarajan N."/>
            <person name="Lin S.J."/>
            <person name="Korhonen P.K."/>
            <person name="Jex A.R."/>
            <person name="Hall R.S."/>
            <person name="Safavi-Hemami H."/>
            <person name="Kaewkong W."/>
            <person name="Bertrand D."/>
            <person name="Gao S."/>
            <person name="Seet Q."/>
            <person name="Wongkham S."/>
            <person name="Teh B.T."/>
            <person name="Wongkham C."/>
            <person name="Intapan P.M."/>
            <person name="Maleewong W."/>
            <person name="Yang X."/>
            <person name="Hu M."/>
            <person name="Wang Z."/>
            <person name="Hofmann A."/>
            <person name="Sternberg P.W."/>
            <person name="Tan P."/>
            <person name="Wang J."/>
            <person name="Gasser R.B."/>
        </authorList>
    </citation>
    <scope>NUCLEOTIDE SEQUENCE [LARGE SCALE GENOMIC DNA]</scope>
</reference>
<dbReference type="AlphaFoldDB" id="A0A074ZL67"/>
<dbReference type="GeneID" id="20322321"/>
<protein>
    <submittedName>
        <fullName evidence="1">Uncharacterized protein</fullName>
    </submittedName>
</protein>
<dbReference type="Proteomes" id="UP000054324">
    <property type="component" value="Unassembled WGS sequence"/>
</dbReference>
<proteinExistence type="predicted"/>